<reference evidence="2 3" key="1">
    <citation type="submission" date="2018-08" db="EMBL/GenBank/DDBJ databases">
        <title>Aphanomyces genome sequencing and annotation.</title>
        <authorList>
            <person name="Minardi D."/>
            <person name="Oidtmann B."/>
            <person name="Van Der Giezen M."/>
            <person name="Studholme D.J."/>
        </authorList>
    </citation>
    <scope>NUCLEOTIDE SEQUENCE [LARGE SCALE GENOMIC DNA]</scope>
    <source>
        <strain evidence="2 3">D2</strain>
    </source>
</reference>
<evidence type="ECO:0000313" key="3">
    <source>
        <dbReference type="Proteomes" id="UP000266643"/>
    </source>
</evidence>
<evidence type="ECO:0000313" key="2">
    <source>
        <dbReference type="EMBL" id="RHY48348.1"/>
    </source>
</evidence>
<comment type="caution">
    <text evidence="2">The sequence shown here is derived from an EMBL/GenBank/DDBJ whole genome shotgun (WGS) entry which is preliminary data.</text>
</comment>
<accession>A0A397CKL9</accession>
<dbReference type="AlphaFoldDB" id="A0A397CKL9"/>
<dbReference type="Proteomes" id="UP000266643">
    <property type="component" value="Unassembled WGS sequence"/>
</dbReference>
<dbReference type="EMBL" id="QUTD01007889">
    <property type="protein sequence ID" value="RHY48348.1"/>
    <property type="molecule type" value="Genomic_DNA"/>
</dbReference>
<name>A0A397CKL9_APHAT</name>
<sequence>MWIPPLFLLPGETVEKSMVFQSRVPGSIVSTSPKGFMDEYMFTISLEYFAGGHQTKVGPAGTARKEAEEQQQGKQLDYDGHDDGDDMDERRSEDGQLLGGATEDVQLRCVMGDEQCGSSAETEQLGCRAVESLLLLDTIVV</sequence>
<protein>
    <submittedName>
        <fullName evidence="2">Uncharacterized protein</fullName>
    </submittedName>
</protein>
<organism evidence="2 3">
    <name type="scientific">Aphanomyces astaci</name>
    <name type="common">Crayfish plague agent</name>
    <dbReference type="NCBI Taxonomy" id="112090"/>
    <lineage>
        <taxon>Eukaryota</taxon>
        <taxon>Sar</taxon>
        <taxon>Stramenopiles</taxon>
        <taxon>Oomycota</taxon>
        <taxon>Saprolegniomycetes</taxon>
        <taxon>Saprolegniales</taxon>
        <taxon>Verrucalvaceae</taxon>
        <taxon>Aphanomyces</taxon>
    </lineage>
</organism>
<evidence type="ECO:0000256" key="1">
    <source>
        <dbReference type="SAM" id="MobiDB-lite"/>
    </source>
</evidence>
<feature type="region of interest" description="Disordered" evidence="1">
    <location>
        <begin position="55"/>
        <end position="99"/>
    </location>
</feature>
<gene>
    <name evidence="2" type="ORF">DYB30_011929</name>
</gene>
<proteinExistence type="predicted"/>